<dbReference type="EMBL" id="CWJI01000004">
    <property type="protein sequence ID" value="CRY55114.1"/>
    <property type="molecule type" value="Genomic_DNA"/>
</dbReference>
<evidence type="ECO:0000256" key="1">
    <source>
        <dbReference type="SAM" id="SignalP"/>
    </source>
</evidence>
<name>A0A0H5LVF1_YERIN</name>
<accession>A0A0H5LVF1</accession>
<dbReference type="RefSeq" id="WP_053009525.1">
    <property type="nucleotide sequence ID" value="NZ_CWJI01000004.1"/>
</dbReference>
<feature type="signal peptide" evidence="1">
    <location>
        <begin position="1"/>
        <end position="24"/>
    </location>
</feature>
<protein>
    <submittedName>
        <fullName evidence="2">Protein of uncharacterized function (DUF3111)</fullName>
    </submittedName>
</protein>
<reference evidence="3" key="1">
    <citation type="submission" date="2015-03" db="EMBL/GenBank/DDBJ databases">
        <authorList>
            <consortium name="Pathogen Informatics"/>
        </authorList>
    </citation>
    <scope>NUCLEOTIDE SEQUENCE [LARGE SCALE GENOMIC DNA]</scope>
    <source>
        <strain evidence="3">R148</strain>
    </source>
</reference>
<dbReference type="AlphaFoldDB" id="A0A0H5LVF1"/>
<dbReference type="InterPro" id="IPR021459">
    <property type="entry name" value="GH101-related"/>
</dbReference>
<proteinExistence type="predicted"/>
<feature type="chain" id="PRO_5005221174" evidence="1">
    <location>
        <begin position="25"/>
        <end position="731"/>
    </location>
</feature>
<keyword evidence="1" id="KW-0732">Signal</keyword>
<gene>
    <name evidence="2" type="ORF">ERS008476_02090</name>
</gene>
<dbReference type="Pfam" id="PF11308">
    <property type="entry name" value="Glyco_hydro_129"/>
    <property type="match status" value="1"/>
</dbReference>
<dbReference type="Proteomes" id="UP000043316">
    <property type="component" value="Unassembled WGS sequence"/>
</dbReference>
<evidence type="ECO:0000313" key="2">
    <source>
        <dbReference type="EMBL" id="CRY55114.1"/>
    </source>
</evidence>
<organism evidence="2 3">
    <name type="scientific">Yersinia intermedia</name>
    <dbReference type="NCBI Taxonomy" id="631"/>
    <lineage>
        <taxon>Bacteria</taxon>
        <taxon>Pseudomonadati</taxon>
        <taxon>Pseudomonadota</taxon>
        <taxon>Gammaproteobacteria</taxon>
        <taxon>Enterobacterales</taxon>
        <taxon>Yersiniaceae</taxon>
        <taxon>Yersinia</taxon>
    </lineage>
</organism>
<sequence length="731" mass="81965">MRKSCLCIASLASLFLFYCLPASAVRLQQGTALFDIDPATLQISAGDAVINSPQTSQKVSELTSSAVLANWYWPQHRMHVSAKLEGDDLRLSFSSEQPQILSWFSLPSQAKVLLLPLGEGSRIPLDSPVWQSYLVDEQTPLDTNFDLKLPLWSQEQNGKFYSWLLLTPFSNQVTFSQADKHLQMQSNHEFNRFNQQQPFEVLLHVGTTPLSGAIRYREYLQQSGQFSSLEDKIKIAPEGKKLIGATHIYLWGSMLLAQEDVKDWVGLASYLQTPAGAALWRHLDTEAKKALQQWQGREPEGWQQQSLIESINNALVAQVPLNASPEQDTFLQAQQQQAVKVRQLAQSQLGAYLTSPDSWGLGLSKPVIESLHKAGLARLWLGTDNWTAEFLHPEAVANAIKSGYLIASYDSYDTGIPLGVNDSWLTAQLPTEIREKCAIVKADGSKKPGFGGEGYYLNPGCVLPYSQQRMQELTKLAGLNSLFLDVDGTGMVSDDYQPEHPTGAAQMADARNARMAWYSNTLKLPLGSEDGNAVTARHIMFAHGMETWGFGWGDKDMRQNKKSPYYLGAWWPNAQPATFFKPAKVKQPYLTVEFDPRYRIPLYQAVFHDSVISTHHWTYDNLKFSDVKTTRELLSQLYNTPPLFNLSRSTLNARLPEIIKADAKFRPLHQILWNKGLTDFRWLDQAGWVQQTTFSDGSVLIANFSDRAFNGIAAHSLRANLADGRVLDFNA</sequence>
<evidence type="ECO:0000313" key="3">
    <source>
        <dbReference type="Proteomes" id="UP000043316"/>
    </source>
</evidence>